<sequence>MPESRVTNAVAFHGTDLPIGRRPWTTMSSSARDLVNDDKNSNDDSLYCDSRCSDSKVSNKEKYTTFARTLPPSSKVCKSLISLLKYFKWERLMLLVANDTSNMQIAEALSDLAQKHDVDIVETFFLPGDYLTKDNTTLKNIVLQTYTRTRGTFLCFLIFYCPGFRP</sequence>
<dbReference type="SUPFAM" id="SSF53822">
    <property type="entry name" value="Periplasmic binding protein-like I"/>
    <property type="match status" value="1"/>
</dbReference>
<dbReference type="Pfam" id="PF01094">
    <property type="entry name" value="ANF_receptor"/>
    <property type="match status" value="1"/>
</dbReference>
<accession>A0AAV4WQB0</accession>
<organism evidence="6 7">
    <name type="scientific">Caerostris darwini</name>
    <dbReference type="NCBI Taxonomy" id="1538125"/>
    <lineage>
        <taxon>Eukaryota</taxon>
        <taxon>Metazoa</taxon>
        <taxon>Ecdysozoa</taxon>
        <taxon>Arthropoda</taxon>
        <taxon>Chelicerata</taxon>
        <taxon>Arachnida</taxon>
        <taxon>Araneae</taxon>
        <taxon>Araneomorphae</taxon>
        <taxon>Entelegynae</taxon>
        <taxon>Araneoidea</taxon>
        <taxon>Araneidae</taxon>
        <taxon>Caerostris</taxon>
    </lineage>
</organism>
<evidence type="ECO:0000313" key="7">
    <source>
        <dbReference type="Proteomes" id="UP001054837"/>
    </source>
</evidence>
<reference evidence="6 7" key="1">
    <citation type="submission" date="2021-06" db="EMBL/GenBank/DDBJ databases">
        <title>Caerostris darwini draft genome.</title>
        <authorList>
            <person name="Kono N."/>
            <person name="Arakawa K."/>
        </authorList>
    </citation>
    <scope>NUCLEOTIDE SEQUENCE [LARGE SCALE GENOMIC DNA]</scope>
</reference>
<protein>
    <submittedName>
        <fullName evidence="6">ANF_receptor domain-containing protein</fullName>
    </submittedName>
</protein>
<evidence type="ECO:0000256" key="3">
    <source>
        <dbReference type="ARBA" id="ARBA00022989"/>
    </source>
</evidence>
<dbReference type="Gene3D" id="3.40.50.2300">
    <property type="match status" value="2"/>
</dbReference>
<feature type="domain" description="Receptor ligand binding region" evidence="5">
    <location>
        <begin position="52"/>
        <end position="143"/>
    </location>
</feature>
<dbReference type="EMBL" id="BPLQ01014850">
    <property type="protein sequence ID" value="GIY83745.1"/>
    <property type="molecule type" value="Genomic_DNA"/>
</dbReference>
<keyword evidence="4" id="KW-0472">Membrane</keyword>
<gene>
    <name evidence="6" type="primary">AVEN_112697_1</name>
    <name evidence="6" type="ORF">CDAR_171621</name>
</gene>
<dbReference type="InterPro" id="IPR001828">
    <property type="entry name" value="ANF_lig-bd_rcpt"/>
</dbReference>
<keyword evidence="2" id="KW-0812">Transmembrane</keyword>
<keyword evidence="3" id="KW-1133">Transmembrane helix</keyword>
<evidence type="ECO:0000313" key="6">
    <source>
        <dbReference type="EMBL" id="GIY83745.1"/>
    </source>
</evidence>
<keyword evidence="7" id="KW-1185">Reference proteome</keyword>
<dbReference type="Proteomes" id="UP001054837">
    <property type="component" value="Unassembled WGS sequence"/>
</dbReference>
<dbReference type="AlphaFoldDB" id="A0AAV4WQB0"/>
<evidence type="ECO:0000256" key="1">
    <source>
        <dbReference type="ARBA" id="ARBA00004370"/>
    </source>
</evidence>
<evidence type="ECO:0000259" key="5">
    <source>
        <dbReference type="Pfam" id="PF01094"/>
    </source>
</evidence>
<evidence type="ECO:0000256" key="4">
    <source>
        <dbReference type="ARBA" id="ARBA00023136"/>
    </source>
</evidence>
<proteinExistence type="predicted"/>
<dbReference type="GO" id="GO:0016020">
    <property type="term" value="C:membrane"/>
    <property type="evidence" value="ECO:0007669"/>
    <property type="project" value="UniProtKB-SubCell"/>
</dbReference>
<dbReference type="InterPro" id="IPR028082">
    <property type="entry name" value="Peripla_BP_I"/>
</dbReference>
<name>A0AAV4WQB0_9ARAC</name>
<comment type="subcellular location">
    <subcellularLocation>
        <location evidence="1">Membrane</location>
    </subcellularLocation>
</comment>
<evidence type="ECO:0000256" key="2">
    <source>
        <dbReference type="ARBA" id="ARBA00022692"/>
    </source>
</evidence>
<comment type="caution">
    <text evidence="6">The sequence shown here is derived from an EMBL/GenBank/DDBJ whole genome shotgun (WGS) entry which is preliminary data.</text>
</comment>